<reference evidence="1 2" key="1">
    <citation type="journal article" date="2015" name="Appl. Environ. Microbiol.">
        <title>Nanoarchaeota, Their Sulfolobales Host, and Nanoarchaeota Virus Distribution across Yellowstone National Park Hot Springs.</title>
        <authorList>
            <person name="Munson-McGee J.H."/>
            <person name="Field E.K."/>
            <person name="Bateson M."/>
            <person name="Rooney C."/>
            <person name="Stepanauskas R."/>
            <person name="Young M.J."/>
        </authorList>
    </citation>
    <scope>NUCLEOTIDE SEQUENCE [LARGE SCALE GENOMIC DNA]</scope>
    <source>
        <strain evidence="1">SCGC AC-742_N10</strain>
    </source>
</reference>
<evidence type="ECO:0000313" key="2">
    <source>
        <dbReference type="Proteomes" id="UP000245638"/>
    </source>
</evidence>
<comment type="caution">
    <text evidence="1">The sequence shown here is derived from an EMBL/GenBank/DDBJ whole genome shotgun (WGS) entry which is preliminary data.</text>
</comment>
<protein>
    <submittedName>
        <fullName evidence="1">Uncharacterized protein</fullName>
    </submittedName>
</protein>
<accession>A0A2T9X2A2</accession>
<dbReference type="EMBL" id="QEFD01000232">
    <property type="protein sequence ID" value="PVU74214.1"/>
    <property type="molecule type" value="Genomic_DNA"/>
</dbReference>
<dbReference type="AlphaFoldDB" id="A0A2T9X2A2"/>
<proteinExistence type="predicted"/>
<name>A0A2T9X2A2_9CREN</name>
<gene>
    <name evidence="1" type="ORF">DDW13_08360</name>
</gene>
<sequence>MCEDRKCVEEVVDDYLKSLLRPQSTNEKFKLFQDNEEEDEEIDEKTVANSYLFTEILIKRILNADLDLDFIFEDLKSKLGNSHPIVIFLKELLEE</sequence>
<dbReference type="Proteomes" id="UP000245638">
    <property type="component" value="Unassembled WGS sequence"/>
</dbReference>
<dbReference type="OMA" id="YDCETES"/>
<evidence type="ECO:0000313" key="1">
    <source>
        <dbReference type="EMBL" id="PVU74214.1"/>
    </source>
</evidence>
<organism evidence="1 2">
    <name type="scientific">Acidianus hospitalis</name>
    <dbReference type="NCBI Taxonomy" id="563177"/>
    <lineage>
        <taxon>Archaea</taxon>
        <taxon>Thermoproteota</taxon>
        <taxon>Thermoprotei</taxon>
        <taxon>Sulfolobales</taxon>
        <taxon>Sulfolobaceae</taxon>
        <taxon>Acidianus</taxon>
    </lineage>
</organism>